<protein>
    <submittedName>
        <fullName evidence="2">Uncharacterized protein</fullName>
    </submittedName>
</protein>
<reference evidence="2 3" key="1">
    <citation type="submission" date="2010-10" db="EMBL/GenBank/DDBJ databases">
        <authorList>
            <consortium name="The Broad Institute Genome Sequencing Platform"/>
            <person name="Ward D."/>
            <person name="Earl A."/>
            <person name="Feldgarden M."/>
            <person name="Young S.K."/>
            <person name="Gargeya S."/>
            <person name="Zeng Q."/>
            <person name="Alvarado L."/>
            <person name="Berlin A."/>
            <person name="Bochicchio J."/>
            <person name="Chapman S.B."/>
            <person name="Chen Z."/>
            <person name="Freedman E."/>
            <person name="Gellesch M."/>
            <person name="Goldberg J."/>
            <person name="Griggs A."/>
            <person name="Gujja S."/>
            <person name="Heilman E."/>
            <person name="Heiman D."/>
            <person name="Howarth C."/>
            <person name="Mehta T."/>
            <person name="Neiman D."/>
            <person name="Pearson M."/>
            <person name="Roberts A."/>
            <person name="Saif S."/>
            <person name="Shea T."/>
            <person name="Shenoy N."/>
            <person name="Sisk P."/>
            <person name="Stolte C."/>
            <person name="Sykes S."/>
            <person name="White J."/>
            <person name="Yandava C."/>
            <person name="Allen-Vercoe E."/>
            <person name="Sibley C."/>
            <person name="Ambrose C.E."/>
            <person name="Strauss J."/>
            <person name="Daigneault M."/>
            <person name="Haas B."/>
            <person name="Nusbaum C."/>
            <person name="Birren B."/>
        </authorList>
    </citation>
    <scope>NUCLEOTIDE SEQUENCE [LARGE SCALE GENOMIC DNA]</scope>
    <source>
        <strain evidence="2 3">3_1_6</strain>
    </source>
</reference>
<keyword evidence="3" id="KW-1185">Reference proteome</keyword>
<dbReference type="HOGENOM" id="CLU_1493442_0_0_7"/>
<dbReference type="RefSeq" id="WP_016360428.1">
    <property type="nucleotide sequence ID" value="NZ_KE150238.1"/>
</dbReference>
<dbReference type="Proteomes" id="UP000006034">
    <property type="component" value="Unassembled WGS sequence"/>
</dbReference>
<gene>
    <name evidence="2" type="ORF">HMPREF0179_05094</name>
</gene>
<sequence>MKNFISGWFGIGIILLICYTPVYIFFFNSAEDAVKEMTLADIIYEDIRLTTDSNNMIKEKKKIVDEFAEEYEKRTGINIEKSIYKTLKNDKNVEDVKIILINESKYYAEYVIKFIYKDHPIKLPFAAEKPSFFDIKTAKAHALLSLDEILPLLSKSYHIPEYDMKKIYEIFSSALPRTRN</sequence>
<keyword evidence="1" id="KW-0472">Membrane</keyword>
<name>S2LKP2_BILW3</name>
<proteinExistence type="predicted"/>
<keyword evidence="1" id="KW-1133">Transmembrane helix</keyword>
<feature type="transmembrane region" description="Helical" evidence="1">
    <location>
        <begin position="6"/>
        <end position="27"/>
    </location>
</feature>
<keyword evidence="1" id="KW-0812">Transmembrane</keyword>
<dbReference type="EMBL" id="ADCP02000001">
    <property type="protein sequence ID" value="EPC05809.1"/>
    <property type="molecule type" value="Genomic_DNA"/>
</dbReference>
<evidence type="ECO:0000313" key="2">
    <source>
        <dbReference type="EMBL" id="EPC05809.1"/>
    </source>
</evidence>
<comment type="caution">
    <text evidence="2">The sequence shown here is derived from an EMBL/GenBank/DDBJ whole genome shotgun (WGS) entry which is preliminary data.</text>
</comment>
<accession>S2LKP2</accession>
<dbReference type="AlphaFoldDB" id="S2LKP2"/>
<reference evidence="2 3" key="2">
    <citation type="submission" date="2013-04" db="EMBL/GenBank/DDBJ databases">
        <title>The Genome Sequence of Bilophila wadsworthia 3_1_6.</title>
        <authorList>
            <consortium name="The Broad Institute Genomics Platform"/>
            <person name="Earl A."/>
            <person name="Ward D."/>
            <person name="Feldgarden M."/>
            <person name="Gevers D."/>
            <person name="Sibley C."/>
            <person name="Strauss J."/>
            <person name="Allen-Vercoe E."/>
            <person name="Walker B."/>
            <person name="Young S."/>
            <person name="Zeng Q."/>
            <person name="Gargeya S."/>
            <person name="Fitzgerald M."/>
            <person name="Haas B."/>
            <person name="Abouelleil A."/>
            <person name="Allen A.W."/>
            <person name="Alvarado L."/>
            <person name="Arachchi H.M."/>
            <person name="Berlin A.M."/>
            <person name="Chapman S.B."/>
            <person name="Gainer-Dewar J."/>
            <person name="Goldberg J."/>
            <person name="Griggs A."/>
            <person name="Gujja S."/>
            <person name="Hansen M."/>
            <person name="Howarth C."/>
            <person name="Imamovic A."/>
            <person name="Ireland A."/>
            <person name="Larimer J."/>
            <person name="McCowan C."/>
            <person name="Murphy C."/>
            <person name="Pearson M."/>
            <person name="Poon T.W."/>
            <person name="Priest M."/>
            <person name="Roberts A."/>
            <person name="Saif S."/>
            <person name="Shea T."/>
            <person name="Sisk P."/>
            <person name="Sykes S."/>
            <person name="Wortman J."/>
            <person name="Nusbaum C."/>
            <person name="Birren B."/>
        </authorList>
    </citation>
    <scope>NUCLEOTIDE SEQUENCE [LARGE SCALE GENOMIC DNA]</scope>
    <source>
        <strain evidence="2 3">3_1_6</strain>
    </source>
</reference>
<evidence type="ECO:0000313" key="3">
    <source>
        <dbReference type="Proteomes" id="UP000006034"/>
    </source>
</evidence>
<evidence type="ECO:0000256" key="1">
    <source>
        <dbReference type="SAM" id="Phobius"/>
    </source>
</evidence>
<organism evidence="2 3">
    <name type="scientific">Bilophila wadsworthia (strain 3_1_6)</name>
    <dbReference type="NCBI Taxonomy" id="563192"/>
    <lineage>
        <taxon>Bacteria</taxon>
        <taxon>Pseudomonadati</taxon>
        <taxon>Thermodesulfobacteriota</taxon>
        <taxon>Desulfovibrionia</taxon>
        <taxon>Desulfovibrionales</taxon>
        <taxon>Desulfovibrionaceae</taxon>
        <taxon>Bilophila</taxon>
    </lineage>
</organism>
<dbReference type="GeneID" id="78084301"/>